<dbReference type="EMBL" id="CP126656">
    <property type="protein sequence ID" value="WJZ94607.1"/>
    <property type="molecule type" value="Genomic_DNA"/>
</dbReference>
<protein>
    <recommendedName>
        <fullName evidence="7">IQ domain-containing protein IQM1</fullName>
    </recommendedName>
</protein>
<sequence>MDSDNMTKSDGSDEMVIREVKELEPETSVSVKSMVLDGEKPLPAPAILFSPRPVSELDAAAVKLQKVYKSYRTRRNLADCAVVVEELWWKALDFARLKESSVSFFNTEKPDTAASRWRRAGTKSAKIGNGLSKDGKAQKLAITHWLEAIDPHHRYGNNLNLYYDVWFSSGTSQPFFYWLDVGEGKEINIENCPRTVLQKQCIKYLAPKEREAYEVVIDDGKLVYRHSGVLLNTVEGSKWIFVLSPSRNMYVAEKKQGQFHHSSFLAGGATIAVGQLVAHNGVLQAIRPYSGYYNPTEENFKELISFLEEHHADLTNVKVNP</sequence>
<reference evidence="5 6" key="1">
    <citation type="journal article" date="2023" name="Hortic Res">
        <title>The complete reference genome for grapevine (Vitis vinifera L.) genetics and breeding.</title>
        <authorList>
            <person name="Shi X."/>
            <person name="Cao S."/>
            <person name="Wang X."/>
            <person name="Huang S."/>
            <person name="Wang Y."/>
            <person name="Liu Z."/>
            <person name="Liu W."/>
            <person name="Leng X."/>
            <person name="Peng Y."/>
            <person name="Wang N."/>
            <person name="Wang Y."/>
            <person name="Ma Z."/>
            <person name="Xu X."/>
            <person name="Zhang F."/>
            <person name="Xue H."/>
            <person name="Zhong H."/>
            <person name="Wang Y."/>
            <person name="Zhang K."/>
            <person name="Velt A."/>
            <person name="Avia K."/>
            <person name="Holtgrawe D."/>
            <person name="Grimplet J."/>
            <person name="Matus J.T."/>
            <person name="Ware D."/>
            <person name="Wu X."/>
            <person name="Wang H."/>
            <person name="Liu C."/>
            <person name="Fang Y."/>
            <person name="Rustenholz C."/>
            <person name="Cheng Z."/>
            <person name="Xiao H."/>
            <person name="Zhou Y."/>
        </authorList>
    </citation>
    <scope>NUCLEOTIDE SEQUENCE [LARGE SCALE GENOMIC DNA]</scope>
    <source>
        <strain evidence="6">cv. Pinot noir / PN40024</strain>
        <tissue evidence="5">Leaf</tissue>
    </source>
</reference>
<evidence type="ECO:0000256" key="4">
    <source>
        <dbReference type="ARBA" id="ARBA00023242"/>
    </source>
</evidence>
<evidence type="ECO:0000256" key="1">
    <source>
        <dbReference type="ARBA" id="ARBA00004123"/>
    </source>
</evidence>
<accession>A0ABY9CHN9</accession>
<dbReference type="PANTHER" id="PTHR31250:SF27">
    <property type="entry name" value="IQ DOMAIN-CONTAINING PROTEIN IQM5"/>
    <property type="match status" value="1"/>
</dbReference>
<keyword evidence="6" id="KW-1185">Reference proteome</keyword>
<proteinExistence type="predicted"/>
<dbReference type="PANTHER" id="PTHR31250">
    <property type="entry name" value="IQ DOMAIN-CONTAINING PROTEIN IQM3"/>
    <property type="match status" value="1"/>
</dbReference>
<keyword evidence="4" id="KW-0539">Nucleus</keyword>
<evidence type="ECO:0000313" key="6">
    <source>
        <dbReference type="Proteomes" id="UP001227230"/>
    </source>
</evidence>
<gene>
    <name evidence="5" type="ORF">VitviT2T_013447</name>
</gene>
<dbReference type="Proteomes" id="UP001227230">
    <property type="component" value="Chromosome 9"/>
</dbReference>
<organism evidence="5 6">
    <name type="scientific">Vitis vinifera</name>
    <name type="common">Grape</name>
    <dbReference type="NCBI Taxonomy" id="29760"/>
    <lineage>
        <taxon>Eukaryota</taxon>
        <taxon>Viridiplantae</taxon>
        <taxon>Streptophyta</taxon>
        <taxon>Embryophyta</taxon>
        <taxon>Tracheophyta</taxon>
        <taxon>Spermatophyta</taxon>
        <taxon>Magnoliopsida</taxon>
        <taxon>eudicotyledons</taxon>
        <taxon>Gunneridae</taxon>
        <taxon>Pentapetalae</taxon>
        <taxon>rosids</taxon>
        <taxon>Vitales</taxon>
        <taxon>Vitaceae</taxon>
        <taxon>Viteae</taxon>
        <taxon>Vitis</taxon>
    </lineage>
</organism>
<comment type="subcellular location">
    <subcellularLocation>
        <location evidence="2">Cytoplasm</location>
    </subcellularLocation>
    <subcellularLocation>
        <location evidence="1">Nucleus</location>
    </subcellularLocation>
</comment>
<dbReference type="InterPro" id="IPR044159">
    <property type="entry name" value="IQM"/>
</dbReference>
<evidence type="ECO:0000313" key="5">
    <source>
        <dbReference type="EMBL" id="WJZ94607.1"/>
    </source>
</evidence>
<evidence type="ECO:0008006" key="7">
    <source>
        <dbReference type="Google" id="ProtNLM"/>
    </source>
</evidence>
<evidence type="ECO:0000256" key="3">
    <source>
        <dbReference type="ARBA" id="ARBA00022490"/>
    </source>
</evidence>
<keyword evidence="3" id="KW-0963">Cytoplasm</keyword>
<name>A0ABY9CHN9_VITVI</name>
<evidence type="ECO:0000256" key="2">
    <source>
        <dbReference type="ARBA" id="ARBA00004496"/>
    </source>
</evidence>